<dbReference type="InterPro" id="IPR051460">
    <property type="entry name" value="HdrC_iron-sulfur_subunit"/>
</dbReference>
<keyword evidence="1" id="KW-0004">4Fe-4S</keyword>
<evidence type="ECO:0000256" key="2">
    <source>
        <dbReference type="ARBA" id="ARBA00022723"/>
    </source>
</evidence>
<dbReference type="EMBL" id="JAFLVR010000001">
    <property type="protein sequence ID" value="MBO0450810.1"/>
    <property type="molecule type" value="Genomic_DNA"/>
</dbReference>
<dbReference type="Proteomes" id="UP000664495">
    <property type="component" value="Unassembled WGS sequence"/>
</dbReference>
<keyword evidence="2" id="KW-0479">Metal-binding</keyword>
<proteinExistence type="predicted"/>
<evidence type="ECO:0000259" key="6">
    <source>
        <dbReference type="Pfam" id="PF02754"/>
    </source>
</evidence>
<evidence type="ECO:0000313" key="7">
    <source>
        <dbReference type="EMBL" id="MBO0450810.1"/>
    </source>
</evidence>
<evidence type="ECO:0000256" key="4">
    <source>
        <dbReference type="ARBA" id="ARBA00023004"/>
    </source>
</evidence>
<dbReference type="PANTHER" id="PTHR43255">
    <property type="entry name" value="IRON-SULFUR-BINDING OXIDOREDUCTASE FADF-RELATED-RELATED"/>
    <property type="match status" value="1"/>
</dbReference>
<keyword evidence="8" id="KW-1185">Reference proteome</keyword>
<evidence type="ECO:0000256" key="1">
    <source>
        <dbReference type="ARBA" id="ARBA00022485"/>
    </source>
</evidence>
<keyword evidence="4" id="KW-0408">Iron</keyword>
<organism evidence="7 8">
    <name type="scientific">Candidatus Enterococcus murrayae</name>
    <dbReference type="NCBI Taxonomy" id="2815321"/>
    <lineage>
        <taxon>Bacteria</taxon>
        <taxon>Bacillati</taxon>
        <taxon>Bacillota</taxon>
        <taxon>Bacilli</taxon>
        <taxon>Lactobacillales</taxon>
        <taxon>Enterococcaceae</taxon>
        <taxon>Enterococcus</taxon>
    </lineage>
</organism>
<protein>
    <submittedName>
        <fullName evidence="7">(Fe-S)-binding protein</fullName>
    </submittedName>
</protein>
<keyword evidence="5" id="KW-0411">Iron-sulfur</keyword>
<evidence type="ECO:0000256" key="5">
    <source>
        <dbReference type="ARBA" id="ARBA00023014"/>
    </source>
</evidence>
<keyword evidence="3" id="KW-0560">Oxidoreductase</keyword>
<gene>
    <name evidence="7" type="ORF">JZO85_00925</name>
</gene>
<reference evidence="7 8" key="1">
    <citation type="submission" date="2021-03" db="EMBL/GenBank/DDBJ databases">
        <title>Enterococcal diversity collection.</title>
        <authorList>
            <person name="Gilmore M.S."/>
            <person name="Schwartzman J."/>
            <person name="Van Tyne D."/>
            <person name="Martin M."/>
            <person name="Earl A.M."/>
            <person name="Manson A.L."/>
            <person name="Straub T."/>
            <person name="Salamzade R."/>
            <person name="Saavedra J."/>
            <person name="Lebreton F."/>
            <person name="Prichula J."/>
            <person name="Schaufler K."/>
            <person name="Gaca A."/>
            <person name="Sgardioli B."/>
            <person name="Wagenaar J."/>
            <person name="Strong T."/>
        </authorList>
    </citation>
    <scope>NUCLEOTIDE SEQUENCE [LARGE SCALE GENOMIC DNA]</scope>
    <source>
        <strain evidence="7 8">MJM16</strain>
    </source>
</reference>
<comment type="caution">
    <text evidence="7">The sequence shown here is derived from an EMBL/GenBank/DDBJ whole genome shotgun (WGS) entry which is preliminary data.</text>
</comment>
<dbReference type="InterPro" id="IPR004017">
    <property type="entry name" value="Cys_rich_dom"/>
</dbReference>
<accession>A0ABS3HD15</accession>
<name>A0ABS3HD15_9ENTE</name>
<dbReference type="Pfam" id="PF02754">
    <property type="entry name" value="CCG"/>
    <property type="match status" value="2"/>
</dbReference>
<evidence type="ECO:0000256" key="3">
    <source>
        <dbReference type="ARBA" id="ARBA00023002"/>
    </source>
</evidence>
<dbReference type="PANTHER" id="PTHR43255:SF1">
    <property type="entry name" value="IRON-SULFUR-BINDING OXIDOREDUCTASE FADF-RELATED"/>
    <property type="match status" value="1"/>
</dbReference>
<evidence type="ECO:0000313" key="8">
    <source>
        <dbReference type="Proteomes" id="UP000664495"/>
    </source>
</evidence>
<dbReference type="RefSeq" id="WP_207106621.1">
    <property type="nucleotide sequence ID" value="NZ_JAFLVR010000001.1"/>
</dbReference>
<feature type="domain" description="Cysteine-rich" evidence="6">
    <location>
        <begin position="4"/>
        <end position="81"/>
    </location>
</feature>
<feature type="domain" description="Cysteine-rich" evidence="6">
    <location>
        <begin position="121"/>
        <end position="200"/>
    </location>
</feature>
<sequence>MKYGFMAGCALSSSNPKQIGLIIEYLKKYYPDLAIIQGCCGKPTRMIGQEQLFQKRFSRLTEQVQLANIDELIVACQGCIKTMTIQNQFPTSSLWVKMAELGLPQELIGKAERSDVVFSVQDSCPTKEITEIHQAVRYLLEQLGYQVAKNRLTGKNTLCCGMGGMCGVSNPELAKDFAEKRVQDFKTDHIVTYCASCTSAMILGGGQAWHLLDLIFGEVIHKSDKTPTHPLDNPLRAWKNRYQSKRIVTKA</sequence>